<protein>
    <submittedName>
        <fullName evidence="1">Uncharacterized protein</fullName>
    </submittedName>
</protein>
<proteinExistence type="predicted"/>
<dbReference type="EMBL" id="CM023475">
    <property type="protein sequence ID" value="KAH7946428.1"/>
    <property type="molecule type" value="Genomic_DNA"/>
</dbReference>
<comment type="caution">
    <text evidence="1">The sequence shown here is derived from an EMBL/GenBank/DDBJ whole genome shotgun (WGS) entry which is preliminary data.</text>
</comment>
<sequence length="145" mass="16725">MSSCSKLCTFLWRRLFLQTLRRHYLALLAEIVFVLATFALFLSSDRVDLTCVNKINSTYIRNVVRKQFRVEAFRHKVAVVYGPSNNRTDKLVKRLLDWMHSDIPGRRPHNDDGNGGHPARRPGYGNLEEPREYPTKLGCGVTYSV</sequence>
<organism evidence="1 2">
    <name type="scientific">Dermacentor silvarum</name>
    <name type="common">Tick</name>
    <dbReference type="NCBI Taxonomy" id="543639"/>
    <lineage>
        <taxon>Eukaryota</taxon>
        <taxon>Metazoa</taxon>
        <taxon>Ecdysozoa</taxon>
        <taxon>Arthropoda</taxon>
        <taxon>Chelicerata</taxon>
        <taxon>Arachnida</taxon>
        <taxon>Acari</taxon>
        <taxon>Parasitiformes</taxon>
        <taxon>Ixodida</taxon>
        <taxon>Ixodoidea</taxon>
        <taxon>Ixodidae</taxon>
        <taxon>Rhipicephalinae</taxon>
        <taxon>Dermacentor</taxon>
    </lineage>
</organism>
<name>A0ACB8CNB3_DERSI</name>
<keyword evidence="2" id="KW-1185">Reference proteome</keyword>
<evidence type="ECO:0000313" key="1">
    <source>
        <dbReference type="EMBL" id="KAH7946428.1"/>
    </source>
</evidence>
<accession>A0ACB8CNB3</accession>
<gene>
    <name evidence="1" type="ORF">HPB49_024934</name>
</gene>
<evidence type="ECO:0000313" key="2">
    <source>
        <dbReference type="Proteomes" id="UP000821865"/>
    </source>
</evidence>
<dbReference type="Proteomes" id="UP000821865">
    <property type="component" value="Chromosome 6"/>
</dbReference>
<reference evidence="1" key="1">
    <citation type="submission" date="2020-05" db="EMBL/GenBank/DDBJ databases">
        <title>Large-scale comparative analyses of tick genomes elucidate their genetic diversity and vector capacities.</title>
        <authorList>
            <person name="Jia N."/>
            <person name="Wang J."/>
            <person name="Shi W."/>
            <person name="Du L."/>
            <person name="Sun Y."/>
            <person name="Zhan W."/>
            <person name="Jiang J."/>
            <person name="Wang Q."/>
            <person name="Zhang B."/>
            <person name="Ji P."/>
            <person name="Sakyi L.B."/>
            <person name="Cui X."/>
            <person name="Yuan T."/>
            <person name="Jiang B."/>
            <person name="Yang W."/>
            <person name="Lam T.T.-Y."/>
            <person name="Chang Q."/>
            <person name="Ding S."/>
            <person name="Wang X."/>
            <person name="Zhu J."/>
            <person name="Ruan X."/>
            <person name="Zhao L."/>
            <person name="Wei J."/>
            <person name="Que T."/>
            <person name="Du C."/>
            <person name="Cheng J."/>
            <person name="Dai P."/>
            <person name="Han X."/>
            <person name="Huang E."/>
            <person name="Gao Y."/>
            <person name="Liu J."/>
            <person name="Shao H."/>
            <person name="Ye R."/>
            <person name="Li L."/>
            <person name="Wei W."/>
            <person name="Wang X."/>
            <person name="Wang C."/>
            <person name="Yang T."/>
            <person name="Huo Q."/>
            <person name="Li W."/>
            <person name="Guo W."/>
            <person name="Chen H."/>
            <person name="Zhou L."/>
            <person name="Ni X."/>
            <person name="Tian J."/>
            <person name="Zhou Y."/>
            <person name="Sheng Y."/>
            <person name="Liu T."/>
            <person name="Pan Y."/>
            <person name="Xia L."/>
            <person name="Li J."/>
            <person name="Zhao F."/>
            <person name="Cao W."/>
        </authorList>
    </citation>
    <scope>NUCLEOTIDE SEQUENCE</scope>
    <source>
        <strain evidence="1">Dsil-2018</strain>
    </source>
</reference>